<comment type="similarity">
    <text evidence="3">Belongs to the CENP-N/CHL4 family.</text>
</comment>
<dbReference type="InterPro" id="IPR052011">
    <property type="entry name" value="CENP-NAC/CAD_complex"/>
</dbReference>
<evidence type="ECO:0000256" key="4">
    <source>
        <dbReference type="ARBA" id="ARBA00022454"/>
    </source>
</evidence>
<accession>A0A9N8YSM5</accession>
<comment type="subcellular location">
    <subcellularLocation>
        <location evidence="2">Chromosome</location>
        <location evidence="2">Centromere</location>
    </subcellularLocation>
    <subcellularLocation>
        <location evidence="1">Nucleus</location>
    </subcellularLocation>
</comment>
<gene>
    <name evidence="7" type="ORF">AGERDE_LOCUS1343</name>
</gene>
<dbReference type="GO" id="GO:0005654">
    <property type="term" value="C:nucleoplasm"/>
    <property type="evidence" value="ECO:0007669"/>
    <property type="project" value="TreeGrafter"/>
</dbReference>
<organism evidence="7 8">
    <name type="scientific">Ambispora gerdemannii</name>
    <dbReference type="NCBI Taxonomy" id="144530"/>
    <lineage>
        <taxon>Eukaryota</taxon>
        <taxon>Fungi</taxon>
        <taxon>Fungi incertae sedis</taxon>
        <taxon>Mucoromycota</taxon>
        <taxon>Glomeromycotina</taxon>
        <taxon>Glomeromycetes</taxon>
        <taxon>Archaeosporales</taxon>
        <taxon>Ambisporaceae</taxon>
        <taxon>Ambispora</taxon>
    </lineage>
</organism>
<dbReference type="GO" id="GO:0007059">
    <property type="term" value="P:chromosome segregation"/>
    <property type="evidence" value="ECO:0007669"/>
    <property type="project" value="InterPro"/>
</dbReference>
<evidence type="ECO:0000256" key="3">
    <source>
        <dbReference type="ARBA" id="ARBA00005566"/>
    </source>
</evidence>
<evidence type="ECO:0000313" key="7">
    <source>
        <dbReference type="EMBL" id="CAG8444955.1"/>
    </source>
</evidence>
<dbReference type="InterPro" id="IPR007902">
    <property type="entry name" value="Chl4/mis15/CENP-N"/>
</dbReference>
<dbReference type="EMBL" id="CAJVPL010000089">
    <property type="protein sequence ID" value="CAG8444955.1"/>
    <property type="molecule type" value="Genomic_DNA"/>
</dbReference>
<keyword evidence="8" id="KW-1185">Reference proteome</keyword>
<protein>
    <submittedName>
        <fullName evidence="7">8384_t:CDS:1</fullName>
    </submittedName>
</protein>
<evidence type="ECO:0000256" key="6">
    <source>
        <dbReference type="ARBA" id="ARBA00023328"/>
    </source>
</evidence>
<sequence>MSNFWRINYTARHVFITCSQWIVPAEPYRHFNEPEFPCNQQLLDDTNVGELECIMEDRNSLLLPHDPSLRCVLNRHSKESLVEVIKTWIKDPKTWPILEQDDEYDNPFDSGPEQDLDEKTKRKNISEVYDELKSDGSKNQVIERVVKEDWNNGLTLLQVAQLDMKYYRDESHANQQKWTAFKLCFEHGKPKSNIIQCLNLIFSAINDYACNPDFKHTGVEKKIYNRADKFQSALSKQISSFFNNHVYAELYDKCLWARISLYDGIAINTLPPSNNIIYLVYFTNSDHLLCSSMKKDHKEYIIWGITKTFNCKEVEELDLKGKDIASLQELLLYQGSQGSYNRFRQNRIGDNPLVHPSKRSSVIDSRKEANNRIVSDDVVSKKRDTVAKDTFGSQDQPALDYYEIQLKIPFRQSHSQSNDETSNNNPITAKIRIEGTNVFNGIKKMVALGLIVPPLPEFLAELQSQGKNQIVADENGRVVVGCGGASSDRNL</sequence>
<comment type="caution">
    <text evidence="7">The sequence shown here is derived from an EMBL/GenBank/DDBJ whole genome shotgun (WGS) entry which is preliminary data.</text>
</comment>
<evidence type="ECO:0000313" key="8">
    <source>
        <dbReference type="Proteomes" id="UP000789831"/>
    </source>
</evidence>
<proteinExistence type="inferred from homology"/>
<dbReference type="GO" id="GO:0000775">
    <property type="term" value="C:chromosome, centromeric region"/>
    <property type="evidence" value="ECO:0007669"/>
    <property type="project" value="UniProtKB-SubCell"/>
</dbReference>
<evidence type="ECO:0000256" key="5">
    <source>
        <dbReference type="ARBA" id="ARBA00023242"/>
    </source>
</evidence>
<dbReference type="Pfam" id="PF05238">
    <property type="entry name" value="CENP-N"/>
    <property type="match status" value="1"/>
</dbReference>
<dbReference type="PANTHER" id="PTHR46790">
    <property type="entry name" value="CENTROMERE PROTEIN N"/>
    <property type="match status" value="1"/>
</dbReference>
<keyword evidence="4" id="KW-0158">Chromosome</keyword>
<dbReference type="GO" id="GO:0034080">
    <property type="term" value="P:CENP-A containing chromatin assembly"/>
    <property type="evidence" value="ECO:0007669"/>
    <property type="project" value="InterPro"/>
</dbReference>
<keyword evidence="6" id="KW-0137">Centromere</keyword>
<keyword evidence="5" id="KW-0539">Nucleus</keyword>
<dbReference type="PANTHER" id="PTHR46790:SF1">
    <property type="entry name" value="CENTROMERE PROTEIN N"/>
    <property type="match status" value="1"/>
</dbReference>
<dbReference type="AlphaFoldDB" id="A0A9N8YSM5"/>
<reference evidence="7" key="1">
    <citation type="submission" date="2021-06" db="EMBL/GenBank/DDBJ databases">
        <authorList>
            <person name="Kallberg Y."/>
            <person name="Tangrot J."/>
            <person name="Rosling A."/>
        </authorList>
    </citation>
    <scope>NUCLEOTIDE SEQUENCE</scope>
    <source>
        <strain evidence="7">MT106</strain>
    </source>
</reference>
<dbReference type="Proteomes" id="UP000789831">
    <property type="component" value="Unassembled WGS sequence"/>
</dbReference>
<evidence type="ECO:0000256" key="2">
    <source>
        <dbReference type="ARBA" id="ARBA00004584"/>
    </source>
</evidence>
<evidence type="ECO:0000256" key="1">
    <source>
        <dbReference type="ARBA" id="ARBA00004123"/>
    </source>
</evidence>
<name>A0A9N8YSM5_9GLOM</name>
<dbReference type="OrthoDB" id="6585699at2759"/>